<dbReference type="GO" id="GO:0006508">
    <property type="term" value="P:proteolysis"/>
    <property type="evidence" value="ECO:0007669"/>
    <property type="project" value="UniProtKB-KW"/>
</dbReference>
<evidence type="ECO:0000313" key="4">
    <source>
        <dbReference type="Proteomes" id="UP000627838"/>
    </source>
</evidence>
<dbReference type="Proteomes" id="UP000627838">
    <property type="component" value="Unassembled WGS sequence"/>
</dbReference>
<keyword evidence="3" id="KW-0547">Nucleotide-binding</keyword>
<sequence>MTDVSPYTPVARRVLESASVHAAALGHQNADTGHLLLGVITGHRRGMACAVLRHMSVEFVSVQRHVEESLGLGTLLGQRDVPLSAAAWDAIQLGLRENPVAGPRRVGTDHLVLGLLAEGGVAARALRAHDVTPERFSAARGNLQGVCYGCAEGRTGEAHLSAGLAEELEALIAQVHARRQARTAAIEAEDYVRAAQERDREQETLRRGVQTLDTRMARTHLVAALEETMRLRQQMNRLVADLGHRH</sequence>
<dbReference type="SUPFAM" id="SSF81923">
    <property type="entry name" value="Double Clp-N motif"/>
    <property type="match status" value="1"/>
</dbReference>
<dbReference type="InterPro" id="IPR036628">
    <property type="entry name" value="Clp_N_dom_sf"/>
</dbReference>
<evidence type="ECO:0000256" key="1">
    <source>
        <dbReference type="PROSITE-ProRule" id="PRU01251"/>
    </source>
</evidence>
<dbReference type="PROSITE" id="PS51903">
    <property type="entry name" value="CLP_R"/>
    <property type="match status" value="1"/>
</dbReference>
<dbReference type="InterPro" id="IPR004176">
    <property type="entry name" value="Clp_R_N"/>
</dbReference>
<evidence type="ECO:0000259" key="2">
    <source>
        <dbReference type="PROSITE" id="PS51903"/>
    </source>
</evidence>
<organism evidence="3 4">
    <name type="scientific">Actinomadura algeriensis</name>
    <dbReference type="NCBI Taxonomy" id="1679523"/>
    <lineage>
        <taxon>Bacteria</taxon>
        <taxon>Bacillati</taxon>
        <taxon>Actinomycetota</taxon>
        <taxon>Actinomycetes</taxon>
        <taxon>Streptosporangiales</taxon>
        <taxon>Thermomonosporaceae</taxon>
        <taxon>Actinomadura</taxon>
    </lineage>
</organism>
<dbReference type="GO" id="GO:0005524">
    <property type="term" value="F:ATP binding"/>
    <property type="evidence" value="ECO:0007669"/>
    <property type="project" value="UniProtKB-KW"/>
</dbReference>
<comment type="caution">
    <text evidence="3">The sequence shown here is derived from an EMBL/GenBank/DDBJ whole genome shotgun (WGS) entry which is preliminary data.</text>
</comment>
<keyword evidence="1" id="KW-0677">Repeat</keyword>
<dbReference type="Gene3D" id="1.10.1780.10">
    <property type="entry name" value="Clp, N-terminal domain"/>
    <property type="match status" value="1"/>
</dbReference>
<accession>A0ABR9JM25</accession>
<keyword evidence="4" id="KW-1185">Reference proteome</keyword>
<feature type="domain" description="Clp R" evidence="2">
    <location>
        <begin position="1"/>
        <end position="146"/>
    </location>
</feature>
<keyword evidence="3" id="KW-0645">Protease</keyword>
<keyword evidence="3" id="KW-0378">Hydrolase</keyword>
<keyword evidence="3" id="KW-0067">ATP-binding</keyword>
<evidence type="ECO:0000313" key="3">
    <source>
        <dbReference type="EMBL" id="MBE1531607.1"/>
    </source>
</evidence>
<dbReference type="RefSeq" id="WP_192758436.1">
    <property type="nucleotide sequence ID" value="NZ_JADBDZ010000001.1"/>
</dbReference>
<dbReference type="EMBL" id="JADBDZ010000001">
    <property type="protein sequence ID" value="MBE1531607.1"/>
    <property type="molecule type" value="Genomic_DNA"/>
</dbReference>
<name>A0ABR9JM25_9ACTN</name>
<reference evidence="3 4" key="1">
    <citation type="submission" date="2020-10" db="EMBL/GenBank/DDBJ databases">
        <title>Sequencing the genomes of 1000 actinobacteria strains.</title>
        <authorList>
            <person name="Klenk H.-P."/>
        </authorList>
    </citation>
    <scope>NUCLEOTIDE SEQUENCE [LARGE SCALE GENOMIC DNA]</scope>
    <source>
        <strain evidence="3 4">DSM 46744</strain>
    </source>
</reference>
<proteinExistence type="predicted"/>
<dbReference type="Pfam" id="PF02861">
    <property type="entry name" value="Clp_N"/>
    <property type="match status" value="1"/>
</dbReference>
<protein>
    <submittedName>
        <fullName evidence="3">ATP-dependent Clp protease ATP-binding subunit ClpA</fullName>
    </submittedName>
</protein>
<dbReference type="GO" id="GO:0008233">
    <property type="term" value="F:peptidase activity"/>
    <property type="evidence" value="ECO:0007669"/>
    <property type="project" value="UniProtKB-KW"/>
</dbReference>
<gene>
    <name evidence="3" type="ORF">H4W34_001440</name>
</gene>